<protein>
    <recommendedName>
        <fullName evidence="2">DUF7575 domain-containing protein</fullName>
    </recommendedName>
</protein>
<evidence type="ECO:0000313" key="6">
    <source>
        <dbReference type="Proteomes" id="UP000186165"/>
    </source>
</evidence>
<dbReference type="AlphaFoldDB" id="A0A1D8S5I5"/>
<name>A0A1D8S5I5_9EURY</name>
<dbReference type="EMBL" id="CP016070">
    <property type="protein sequence ID" value="AOW80613.1"/>
    <property type="molecule type" value="Genomic_DNA"/>
</dbReference>
<proteinExistence type="predicted"/>
<organism evidence="3 5">
    <name type="scientific">Halodesulfurarchaeum formicicum</name>
    <dbReference type="NCBI Taxonomy" id="1873524"/>
    <lineage>
        <taxon>Archaea</taxon>
        <taxon>Methanobacteriati</taxon>
        <taxon>Methanobacteriota</taxon>
        <taxon>Stenosarchaea group</taxon>
        <taxon>Halobacteria</taxon>
        <taxon>Halobacteriales</taxon>
        <taxon>Halobacteriaceae</taxon>
        <taxon>Halodesulfurarchaeum</taxon>
    </lineage>
</organism>
<dbReference type="Proteomes" id="UP000185608">
    <property type="component" value="Chromosome"/>
</dbReference>
<accession>A0A1J1ADX2</accession>
<feature type="transmembrane region" description="Helical" evidence="1">
    <location>
        <begin position="12"/>
        <end position="30"/>
    </location>
</feature>
<dbReference type="STRING" id="1873524.HSR6_1509"/>
<dbReference type="EMBL" id="CP016804">
    <property type="protein sequence ID" value="APE95952.1"/>
    <property type="molecule type" value="Genomic_DNA"/>
</dbReference>
<keyword evidence="1" id="KW-0812">Transmembrane</keyword>
<evidence type="ECO:0000259" key="2">
    <source>
        <dbReference type="Pfam" id="PF24460"/>
    </source>
</evidence>
<dbReference type="InterPro" id="IPR055997">
    <property type="entry name" value="DUF7575"/>
</dbReference>
<sequence length="145" mass="16021">MFVQRSWFTRRSLVAAILAMVYPGLGHVYLRAWFRAIAWFGVALIAAAMVLPESAYTAFETNGFSGLVEVSRTLPTEAVLSMLVVRVLNAVDAYLTGLQQATKAAQAESPDANTCPECGKELDPELDFCPWCTTRLEDSENRAER</sequence>
<dbReference type="Pfam" id="PF24460">
    <property type="entry name" value="DUF7575"/>
    <property type="match status" value="1"/>
</dbReference>
<gene>
    <name evidence="4" type="ORF">HSR6_1509</name>
    <name evidence="3" type="ORF">HTSR_1437</name>
</gene>
<feature type="domain" description="DUF7575" evidence="2">
    <location>
        <begin position="111"/>
        <end position="137"/>
    </location>
</feature>
<reference evidence="3 5" key="1">
    <citation type="submission" date="2016-06" db="EMBL/GenBank/DDBJ databases">
        <title>Discovery of anaerobic lithoheterotrophic haloarchaeon capable of sulfur respiration by hydrogen and formate.</title>
        <authorList>
            <person name="Sorokin D.Y."/>
            <person name="Kublanov I.V."/>
            <person name="Roman P."/>
            <person name="Sinninghe Damste J.S."/>
            <person name="Golyshin P.N."/>
            <person name="Rojo D."/>
            <person name="Ciordia S."/>
            <person name="Mena Md.C."/>
            <person name="Ferrer M."/>
            <person name="Smedile F."/>
            <person name="Messina E."/>
            <person name="La Cono V."/>
            <person name="Yakimov M.M."/>
        </authorList>
    </citation>
    <scope>NUCLEOTIDE SEQUENCE [LARGE SCALE GENOMIC DNA]</scope>
    <source>
        <strain evidence="3 5">HTSR1</strain>
    </source>
</reference>
<keyword evidence="6" id="KW-1185">Reference proteome</keyword>
<evidence type="ECO:0000256" key="1">
    <source>
        <dbReference type="SAM" id="Phobius"/>
    </source>
</evidence>
<reference evidence="4" key="3">
    <citation type="journal article" date="2017" name="ISME J.">
        <title>Discovery of anaerobic lithoheterotrophic haloarchaea, ubiquitous in hypersaline habitats.</title>
        <authorList>
            <person name="Sorokin D.Y."/>
            <person name="Messina E."/>
            <person name="Smedile F."/>
            <person name="Roman P."/>
            <person name="Damste J.S.S."/>
            <person name="Ciordia S."/>
            <person name="Mena M.C."/>
            <person name="Ferrer M."/>
            <person name="Golyshin P.N."/>
            <person name="Kublanov I.V."/>
            <person name="Samarov N.I."/>
            <person name="Toshchakov S.V."/>
            <person name="La Cono V."/>
            <person name="Yakimov M.M."/>
        </authorList>
    </citation>
    <scope>NUCLEOTIDE SEQUENCE</scope>
    <source>
        <strain evidence="4">HSR6</strain>
    </source>
</reference>
<evidence type="ECO:0000313" key="4">
    <source>
        <dbReference type="EMBL" id="APE95952.1"/>
    </source>
</evidence>
<evidence type="ECO:0000313" key="5">
    <source>
        <dbReference type="Proteomes" id="UP000185608"/>
    </source>
</evidence>
<keyword evidence="1" id="KW-1133">Transmembrane helix</keyword>
<dbReference type="KEGG" id="hhsr:HSR6_1509"/>
<keyword evidence="1" id="KW-0472">Membrane</keyword>
<reference evidence="6" key="2">
    <citation type="submission" date="2016-08" db="EMBL/GenBank/DDBJ databases">
        <title>Discovery of first anaerobic lithoheterotrophic haloarchae widely represented in hypersaline habitats.</title>
        <authorList>
            <person name="Sorokin D.Y."/>
            <person name="Kublanov I.V."/>
            <person name="Roman P."/>
            <person name="Sinninghe Damste J.S."/>
            <person name="Golyshin P.N."/>
            <person name="Rojo D."/>
            <person name="Ciordia S."/>
            <person name="Mena Md.C."/>
            <person name="Ferrer M."/>
            <person name="Smedile F."/>
            <person name="Messina E."/>
            <person name="La Cono V."/>
            <person name="Yakimov M.M."/>
        </authorList>
    </citation>
    <scope>NUCLEOTIDE SEQUENCE [LARGE SCALE GENOMIC DNA]</scope>
    <source>
        <strain evidence="6">HSR6</strain>
    </source>
</reference>
<dbReference type="KEGG" id="halh:HTSR_1437"/>
<dbReference type="Proteomes" id="UP000186165">
    <property type="component" value="Chromosome"/>
</dbReference>
<evidence type="ECO:0000313" key="3">
    <source>
        <dbReference type="EMBL" id="AOW80613.1"/>
    </source>
</evidence>
<accession>A0A1D8S5I5</accession>